<dbReference type="PANTHER" id="PTHR24043">
    <property type="entry name" value="SCAVENGER RECEPTOR CLASS F"/>
    <property type="match status" value="1"/>
</dbReference>
<keyword evidence="1" id="KW-0245">EGF-like domain</keyword>
<feature type="region of interest" description="Disordered" evidence="2">
    <location>
        <begin position="149"/>
        <end position="170"/>
    </location>
</feature>
<dbReference type="GeneID" id="111112717"/>
<dbReference type="OrthoDB" id="10252017at2759"/>
<evidence type="ECO:0000313" key="4">
    <source>
        <dbReference type="Proteomes" id="UP000694844"/>
    </source>
</evidence>
<dbReference type="Proteomes" id="UP000694844">
    <property type="component" value="Chromosome 9"/>
</dbReference>
<gene>
    <name evidence="5" type="primary">LOC111112717</name>
</gene>
<keyword evidence="3" id="KW-1133">Transmembrane helix</keyword>
<evidence type="ECO:0000256" key="2">
    <source>
        <dbReference type="SAM" id="MobiDB-lite"/>
    </source>
</evidence>
<organism evidence="4 5">
    <name type="scientific">Crassostrea virginica</name>
    <name type="common">Eastern oyster</name>
    <dbReference type="NCBI Taxonomy" id="6565"/>
    <lineage>
        <taxon>Eukaryota</taxon>
        <taxon>Metazoa</taxon>
        <taxon>Spiralia</taxon>
        <taxon>Lophotrochozoa</taxon>
        <taxon>Mollusca</taxon>
        <taxon>Bivalvia</taxon>
        <taxon>Autobranchia</taxon>
        <taxon>Pteriomorphia</taxon>
        <taxon>Ostreida</taxon>
        <taxon>Ostreoidea</taxon>
        <taxon>Ostreidae</taxon>
        <taxon>Crassostrea</taxon>
    </lineage>
</organism>
<keyword evidence="3" id="KW-0472">Membrane</keyword>
<name>A0A8B8BS89_CRAVI</name>
<proteinExistence type="predicted"/>
<dbReference type="PANTHER" id="PTHR24043:SF8">
    <property type="entry name" value="EGF-LIKE DOMAIN-CONTAINING PROTEIN"/>
    <property type="match status" value="1"/>
</dbReference>
<keyword evidence="4" id="KW-1185">Reference proteome</keyword>
<dbReference type="InterPro" id="IPR042635">
    <property type="entry name" value="MEGF10/SREC1/2-like"/>
</dbReference>
<keyword evidence="3" id="KW-0812">Transmembrane</keyword>
<evidence type="ECO:0000313" key="5">
    <source>
        <dbReference type="RefSeq" id="XP_022306160.1"/>
    </source>
</evidence>
<feature type="transmembrane region" description="Helical" evidence="3">
    <location>
        <begin position="120"/>
        <end position="142"/>
    </location>
</feature>
<dbReference type="KEGG" id="cvn:111112717"/>
<dbReference type="GO" id="GO:0005044">
    <property type="term" value="F:scavenger receptor activity"/>
    <property type="evidence" value="ECO:0007669"/>
    <property type="project" value="InterPro"/>
</dbReference>
<evidence type="ECO:0000256" key="1">
    <source>
        <dbReference type="ARBA" id="ARBA00022536"/>
    </source>
</evidence>
<dbReference type="Gene3D" id="2.170.300.10">
    <property type="entry name" value="Tie2 ligand-binding domain superfamily"/>
    <property type="match status" value="1"/>
</dbReference>
<protein>
    <submittedName>
        <fullName evidence="5">Scavenger receptor class F member 1-like</fullName>
    </submittedName>
</protein>
<sequence>MGCKSNFQPPFCKDCGAGFFGSYCNSTCGYCLNREPCNKISGHCLQGCQFHFHPPLCQDCEDGFYGSSCDNECGHCENEDSCDKRNGTCLTGCQSHFQYPLCKDPIDLQSESETSMNEEMGLYVVIGILTALLVLAVVVIIYQRRQMSQGRHQTENTQTQRQTSPQNYDNITQSEEKHVYTTVDTTKQETIYHNTTLNHF</sequence>
<accession>A0A8B8BS89</accession>
<reference evidence="5" key="1">
    <citation type="submission" date="2025-08" db="UniProtKB">
        <authorList>
            <consortium name="RefSeq"/>
        </authorList>
    </citation>
    <scope>IDENTIFICATION</scope>
    <source>
        <tissue evidence="5">Whole sample</tissue>
    </source>
</reference>
<dbReference type="AlphaFoldDB" id="A0A8B8BS89"/>
<evidence type="ECO:0000256" key="3">
    <source>
        <dbReference type="SAM" id="Phobius"/>
    </source>
</evidence>
<dbReference type="RefSeq" id="XP_022306160.1">
    <property type="nucleotide sequence ID" value="XM_022450452.1"/>
</dbReference>